<accession>A0A8G2CMR6</accession>
<proteinExistence type="predicted"/>
<sequence length="154" mass="16290">MECERDMPLEPAALRAQPAFTRLPAAVPDVKPASSASSSTVVASTRSAASSTSAISAARAGDLFDLLIAGTTAGGAAALTWMAYNTAFDGRWLLRLPHAPYSLELLGLIFLAFGGFRIVALAYDRSESGGILHRTREIERCQGRLHSNPDNLAS</sequence>
<reference evidence="2 3" key="1">
    <citation type="submission" date="2017-01" db="EMBL/GenBank/DDBJ databases">
        <authorList>
            <person name="Varghese N."/>
            <person name="Submissions S."/>
        </authorList>
    </citation>
    <scope>NUCLEOTIDE SEQUENCE [LARGE SCALE GENOMIC DNA]</scope>
    <source>
        <strain evidence="2 3">ATCC 35905</strain>
    </source>
</reference>
<dbReference type="EMBL" id="FTNE01000023">
    <property type="protein sequence ID" value="SIR29487.1"/>
    <property type="molecule type" value="Genomic_DNA"/>
</dbReference>
<comment type="caution">
    <text evidence="2">The sequence shown here is derived from an EMBL/GenBank/DDBJ whole genome shotgun (WGS) entry which is preliminary data.</text>
</comment>
<protein>
    <submittedName>
        <fullName evidence="2">Uncharacterized protein</fullName>
    </submittedName>
</protein>
<feature type="transmembrane region" description="Helical" evidence="1">
    <location>
        <begin position="63"/>
        <end position="84"/>
    </location>
</feature>
<feature type="transmembrane region" description="Helical" evidence="1">
    <location>
        <begin position="104"/>
        <end position="123"/>
    </location>
</feature>
<dbReference type="AlphaFoldDB" id="A0A8G2CMR6"/>
<dbReference type="Proteomes" id="UP000186308">
    <property type="component" value="Unassembled WGS sequence"/>
</dbReference>
<keyword evidence="3" id="KW-1185">Reference proteome</keyword>
<name>A0A8G2CMR6_ACIRU</name>
<evidence type="ECO:0000313" key="2">
    <source>
        <dbReference type="EMBL" id="SIR29487.1"/>
    </source>
</evidence>
<evidence type="ECO:0000313" key="3">
    <source>
        <dbReference type="Proteomes" id="UP000186308"/>
    </source>
</evidence>
<gene>
    <name evidence="2" type="ORF">SAMN05421828_12328</name>
</gene>
<keyword evidence="1" id="KW-1133">Transmembrane helix</keyword>
<keyword evidence="1" id="KW-0472">Membrane</keyword>
<evidence type="ECO:0000256" key="1">
    <source>
        <dbReference type="SAM" id="Phobius"/>
    </source>
</evidence>
<dbReference type="RefSeq" id="WP_217696469.1">
    <property type="nucleotide sequence ID" value="NZ_FTNE01000023.1"/>
</dbReference>
<keyword evidence="1" id="KW-0812">Transmembrane</keyword>
<organism evidence="2 3">
    <name type="scientific">Acidiphilium rubrum</name>
    <dbReference type="NCBI Taxonomy" id="526"/>
    <lineage>
        <taxon>Bacteria</taxon>
        <taxon>Pseudomonadati</taxon>
        <taxon>Pseudomonadota</taxon>
        <taxon>Alphaproteobacteria</taxon>
        <taxon>Acetobacterales</taxon>
        <taxon>Acidocellaceae</taxon>
        <taxon>Acidiphilium</taxon>
    </lineage>
</organism>